<dbReference type="NCBIfam" id="TIGR03696">
    <property type="entry name" value="Rhs_assc_core"/>
    <property type="match status" value="1"/>
</dbReference>
<sequence>MQFSYGHTISNLYDSKGRKLRSSYVTTNQNLYVPIGSTVAVSSEKVLTSTVRDYCGRIIYENNVLSKILTEEGYITLSGSTPIYHYYAQDHLGNNRVVVNQNGTIEQVTHYYAYGLPFSEGYDTSQQPYKYNGKELDRMHGLDWYDYGARFYDPALTRFHGADPKAHLMPSWSPYSFCFNNPLKFIDLTGEIPTPVEGASIAGHIYDGKIGDVLDGDWRLDKVYTNSENPAYRSGLYSRTVDGVTEYAMANAGTYFENSKRGHGSMSEDIEQPFGGSENMKVSIATAKQVSRDVGDKELTFIGHSKGGAEAAGNALATNRNALLYNPAAINAEAYGLDTKSYTGADKNGMTAFVVKGDMLNSFINQFFAKPIDKVVYLPQQSKNPVTNHLIDSMIKALQQYYKINEQK</sequence>
<gene>
    <name evidence="1" type="ORF">SAMN05660349_00547</name>
</gene>
<dbReference type="InterPro" id="IPR050708">
    <property type="entry name" value="T6SS_VgrG/RHS"/>
</dbReference>
<dbReference type="EMBL" id="FUYQ01000003">
    <property type="protein sequence ID" value="SKB32018.1"/>
    <property type="molecule type" value="Genomic_DNA"/>
</dbReference>
<organism evidence="1 2">
    <name type="scientific">Parabacteroides chartae</name>
    <dbReference type="NCBI Taxonomy" id="1037355"/>
    <lineage>
        <taxon>Bacteria</taxon>
        <taxon>Pseudomonadati</taxon>
        <taxon>Bacteroidota</taxon>
        <taxon>Bacteroidia</taxon>
        <taxon>Bacteroidales</taxon>
        <taxon>Tannerellaceae</taxon>
        <taxon>Parabacteroides</taxon>
    </lineage>
</organism>
<protein>
    <submittedName>
        <fullName evidence="1">RHS repeat-associated core domain-containing protein</fullName>
    </submittedName>
</protein>
<accession>A0A1T5AAP8</accession>
<dbReference type="Gene3D" id="2.180.10.10">
    <property type="entry name" value="RHS repeat-associated core"/>
    <property type="match status" value="1"/>
</dbReference>
<dbReference type="PANTHER" id="PTHR32305:SF15">
    <property type="entry name" value="PROTEIN RHSA-RELATED"/>
    <property type="match status" value="1"/>
</dbReference>
<evidence type="ECO:0000313" key="2">
    <source>
        <dbReference type="Proteomes" id="UP000190852"/>
    </source>
</evidence>
<reference evidence="2" key="1">
    <citation type="submission" date="2017-02" db="EMBL/GenBank/DDBJ databases">
        <authorList>
            <person name="Varghese N."/>
            <person name="Submissions S."/>
        </authorList>
    </citation>
    <scope>NUCLEOTIDE SEQUENCE [LARGE SCALE GENOMIC DNA]</scope>
    <source>
        <strain evidence="2">DSM 24967</strain>
    </source>
</reference>
<dbReference type="InterPro" id="IPR022385">
    <property type="entry name" value="Rhs_assc_core"/>
</dbReference>
<proteinExistence type="predicted"/>
<dbReference type="Pfam" id="PF26363">
    <property type="entry name" value="Phospholipase-like"/>
    <property type="match status" value="1"/>
</dbReference>
<dbReference type="PANTHER" id="PTHR32305">
    <property type="match status" value="1"/>
</dbReference>
<evidence type="ECO:0000313" key="1">
    <source>
        <dbReference type="EMBL" id="SKB32018.1"/>
    </source>
</evidence>
<dbReference type="Proteomes" id="UP000190852">
    <property type="component" value="Unassembled WGS sequence"/>
</dbReference>
<dbReference type="AlphaFoldDB" id="A0A1T5AAP8"/>
<keyword evidence="2" id="KW-1185">Reference proteome</keyword>
<dbReference type="RefSeq" id="WP_079682273.1">
    <property type="nucleotide sequence ID" value="NZ_FUYQ01000003.1"/>
</dbReference>
<name>A0A1T5AAP8_9BACT</name>